<feature type="transmembrane region" description="Helical" evidence="2">
    <location>
        <begin position="50"/>
        <end position="71"/>
    </location>
</feature>
<feature type="region of interest" description="Disordered" evidence="1">
    <location>
        <begin position="127"/>
        <end position="242"/>
    </location>
</feature>
<sequence>MFDNMRRKLQSRDKVNKPQNKQKESQDITAASSCRRGLKKWTRCKMGRRAWSILIVVATVLYPVLPSLVQASAMALGVTAEPVVSVIAIYGSPMLCAIIYLCVLVCFCRSKTGKCVLRKIWKKKKKEEVSAEMEKNEGEVNKKPETRGNQKVPGKPEVPNKQEASGILEVPRKPEAPGKSDVPQNQETPKKPEVSNKTEVPGKTEVPKKPEVRAKAQAPEEPEVLVKPESCGKSEVPKKSEAPAKIKLPWKLKLPRKA</sequence>
<name>A0A0D9QDA5_PLAFR</name>
<evidence type="ECO:0000313" key="4">
    <source>
        <dbReference type="Proteomes" id="UP000054561"/>
    </source>
</evidence>
<feature type="compositionally biased region" description="Basic and acidic residues" evidence="1">
    <location>
        <begin position="127"/>
        <end position="148"/>
    </location>
</feature>
<reference evidence="3 4" key="1">
    <citation type="submission" date="2014-03" db="EMBL/GenBank/DDBJ databases">
        <title>The Genome Sequence of Plasmodium fragile nilgiri.</title>
        <authorList>
            <consortium name="The Broad Institute Genomics Platform"/>
            <consortium name="The Broad Institute Genome Sequencing Center for Infectious Disease"/>
            <person name="Neafsey D."/>
            <person name="Duraisingh M."/>
            <person name="Young S.K."/>
            <person name="Zeng Q."/>
            <person name="Gargeya S."/>
            <person name="Abouelleil A."/>
            <person name="Alvarado L."/>
            <person name="Chapman S.B."/>
            <person name="Gainer-Dewar J."/>
            <person name="Goldberg J."/>
            <person name="Griggs A."/>
            <person name="Gujja S."/>
            <person name="Hansen M."/>
            <person name="Howarth C."/>
            <person name="Imamovic A."/>
            <person name="Larimer J."/>
            <person name="Pearson M."/>
            <person name="Poon T.W."/>
            <person name="Priest M."/>
            <person name="Roberts A."/>
            <person name="Saif S."/>
            <person name="Shea T."/>
            <person name="Sykes S."/>
            <person name="Wortman J."/>
            <person name="Nusbaum C."/>
            <person name="Birren B."/>
        </authorList>
    </citation>
    <scope>NUCLEOTIDE SEQUENCE [LARGE SCALE GENOMIC DNA]</scope>
    <source>
        <strain evidence="4">nilgiri</strain>
    </source>
</reference>
<evidence type="ECO:0000256" key="2">
    <source>
        <dbReference type="SAM" id="Phobius"/>
    </source>
</evidence>
<feature type="region of interest" description="Disordered" evidence="1">
    <location>
        <begin position="1"/>
        <end position="27"/>
    </location>
</feature>
<keyword evidence="2" id="KW-0472">Membrane</keyword>
<dbReference type="OrthoDB" id="1918685at2759"/>
<dbReference type="AlphaFoldDB" id="A0A0D9QDA5"/>
<dbReference type="RefSeq" id="XP_012338393.1">
    <property type="nucleotide sequence ID" value="XM_012482970.1"/>
</dbReference>
<proteinExistence type="predicted"/>
<evidence type="ECO:0000313" key="3">
    <source>
        <dbReference type="EMBL" id="KJP84998.1"/>
    </source>
</evidence>
<evidence type="ECO:0008006" key="5">
    <source>
        <dbReference type="Google" id="ProtNLM"/>
    </source>
</evidence>
<feature type="compositionally biased region" description="Basic and acidic residues" evidence="1">
    <location>
        <begin position="224"/>
        <end position="242"/>
    </location>
</feature>
<dbReference type="Proteomes" id="UP000054561">
    <property type="component" value="Unassembled WGS sequence"/>
</dbReference>
<feature type="compositionally biased region" description="Basic and acidic residues" evidence="1">
    <location>
        <begin position="188"/>
        <end position="214"/>
    </location>
</feature>
<gene>
    <name evidence="3" type="ORF">AK88_05368</name>
</gene>
<keyword evidence="2" id="KW-0812">Transmembrane</keyword>
<keyword evidence="4" id="KW-1185">Reference proteome</keyword>
<keyword evidence="2" id="KW-1133">Transmembrane helix</keyword>
<dbReference type="GeneID" id="24270682"/>
<protein>
    <recommendedName>
        <fullName evidence="5">Schizont-infected cell agglutination extracellular alpha domain-containing protein</fullName>
    </recommendedName>
</protein>
<accession>A0A0D9QDA5</accession>
<feature type="transmembrane region" description="Helical" evidence="2">
    <location>
        <begin position="83"/>
        <end position="108"/>
    </location>
</feature>
<feature type="compositionally biased region" description="Basic and acidic residues" evidence="1">
    <location>
        <begin position="1"/>
        <end position="26"/>
    </location>
</feature>
<dbReference type="EMBL" id="KQ001763">
    <property type="protein sequence ID" value="KJP84998.1"/>
    <property type="molecule type" value="Genomic_DNA"/>
</dbReference>
<organism evidence="3 4">
    <name type="scientific">Plasmodium fragile</name>
    <dbReference type="NCBI Taxonomy" id="5857"/>
    <lineage>
        <taxon>Eukaryota</taxon>
        <taxon>Sar</taxon>
        <taxon>Alveolata</taxon>
        <taxon>Apicomplexa</taxon>
        <taxon>Aconoidasida</taxon>
        <taxon>Haemosporida</taxon>
        <taxon>Plasmodiidae</taxon>
        <taxon>Plasmodium</taxon>
        <taxon>Plasmodium (Plasmodium)</taxon>
    </lineage>
</organism>
<dbReference type="VEuPathDB" id="PlasmoDB:AK88_05368"/>
<evidence type="ECO:0000256" key="1">
    <source>
        <dbReference type="SAM" id="MobiDB-lite"/>
    </source>
</evidence>